<evidence type="ECO:0000256" key="7">
    <source>
        <dbReference type="ARBA" id="ARBA00022840"/>
    </source>
</evidence>
<keyword evidence="4 13" id="KW-0479">Metal-binding</keyword>
<keyword evidence="13" id="KW-0963">Cytoplasm</keyword>
<dbReference type="HAMAP" id="MF_00036_B">
    <property type="entry name" value="Ala_tRNA_synth_B"/>
    <property type="match status" value="1"/>
</dbReference>
<feature type="binding site" evidence="13">
    <location>
        <position position="678"/>
    </location>
    <ligand>
        <name>Zn(2+)</name>
        <dbReference type="ChEBI" id="CHEBI:29105"/>
    </ligand>
</feature>
<evidence type="ECO:0000259" key="15">
    <source>
        <dbReference type="PROSITE" id="PS50860"/>
    </source>
</evidence>
<dbReference type="InterPro" id="IPR050058">
    <property type="entry name" value="Ala-tRNA_ligase"/>
</dbReference>
<dbReference type="FunFam" id="3.30.980.10:FF:000004">
    <property type="entry name" value="Alanine--tRNA ligase, cytoplasmic"/>
    <property type="match status" value="1"/>
</dbReference>
<evidence type="ECO:0000256" key="1">
    <source>
        <dbReference type="ARBA" id="ARBA00008226"/>
    </source>
</evidence>
<dbReference type="Proteomes" id="UP000256486">
    <property type="component" value="Unassembled WGS sequence"/>
</dbReference>
<keyword evidence="17" id="KW-1185">Reference proteome</keyword>
<evidence type="ECO:0000256" key="13">
    <source>
        <dbReference type="HAMAP-Rule" id="MF_00036"/>
    </source>
</evidence>
<dbReference type="Gene3D" id="3.10.310.40">
    <property type="match status" value="1"/>
</dbReference>
<comment type="catalytic activity">
    <reaction evidence="12 13">
        <text>tRNA(Ala) + L-alanine + ATP = L-alanyl-tRNA(Ala) + AMP + diphosphate</text>
        <dbReference type="Rhea" id="RHEA:12540"/>
        <dbReference type="Rhea" id="RHEA-COMP:9657"/>
        <dbReference type="Rhea" id="RHEA-COMP:9923"/>
        <dbReference type="ChEBI" id="CHEBI:30616"/>
        <dbReference type="ChEBI" id="CHEBI:33019"/>
        <dbReference type="ChEBI" id="CHEBI:57972"/>
        <dbReference type="ChEBI" id="CHEBI:78442"/>
        <dbReference type="ChEBI" id="CHEBI:78497"/>
        <dbReference type="ChEBI" id="CHEBI:456215"/>
        <dbReference type="EC" id="6.1.1.7"/>
    </reaction>
</comment>
<keyword evidence="5 13" id="KW-0547">Nucleotide-binding</keyword>
<evidence type="ECO:0000256" key="8">
    <source>
        <dbReference type="ARBA" id="ARBA00022884"/>
    </source>
</evidence>
<dbReference type="GO" id="GO:0006419">
    <property type="term" value="P:alanyl-tRNA aminoacylation"/>
    <property type="evidence" value="ECO:0007669"/>
    <property type="project" value="UniProtKB-UniRule"/>
</dbReference>
<evidence type="ECO:0000256" key="9">
    <source>
        <dbReference type="ARBA" id="ARBA00022917"/>
    </source>
</evidence>
<comment type="cofactor">
    <cofactor evidence="13">
        <name>Zn(2+)</name>
        <dbReference type="ChEBI" id="CHEBI:29105"/>
    </cofactor>
    <text evidence="13">Binds 1 zinc ion per subunit.</text>
</comment>
<feature type="coiled-coil region" evidence="14">
    <location>
        <begin position="733"/>
        <end position="760"/>
    </location>
</feature>
<dbReference type="Gene3D" id="3.30.54.20">
    <property type="match status" value="1"/>
</dbReference>
<dbReference type="OrthoDB" id="9803884at2"/>
<protein>
    <recommendedName>
        <fullName evidence="13">Alanine--tRNA ligase</fullName>
        <ecNumber evidence="13">6.1.1.7</ecNumber>
    </recommendedName>
    <alternativeName>
        <fullName evidence="13">Alanyl-tRNA synthetase</fullName>
        <shortName evidence="13">AlaRS</shortName>
    </alternativeName>
</protein>
<reference evidence="16 17" key="1">
    <citation type="submission" date="2017-04" db="EMBL/GenBank/DDBJ databases">
        <title>Comparative genome analysis of Subtercola boreus.</title>
        <authorList>
            <person name="Cho Y.-J."/>
            <person name="Cho A."/>
            <person name="Kim O.-S."/>
            <person name="Lee J.-I."/>
        </authorList>
    </citation>
    <scope>NUCLEOTIDE SEQUENCE [LARGE SCALE GENOMIC DNA]</scope>
    <source>
        <strain evidence="16 17">K300</strain>
    </source>
</reference>
<keyword evidence="8 13" id="KW-0694">RNA-binding</keyword>
<accession>A0A3E0VIG7</accession>
<name>A0A3E0VIG7_9MICO</name>
<dbReference type="EC" id="6.1.1.7" evidence="13"/>
<keyword evidence="9 13" id="KW-0648">Protein biosynthesis</keyword>
<evidence type="ECO:0000256" key="14">
    <source>
        <dbReference type="SAM" id="Coils"/>
    </source>
</evidence>
<dbReference type="Pfam" id="PF07973">
    <property type="entry name" value="tRNA_SAD"/>
    <property type="match status" value="1"/>
</dbReference>
<keyword evidence="14" id="KW-0175">Coiled coil</keyword>
<feature type="binding site" evidence="13">
    <location>
        <position position="571"/>
    </location>
    <ligand>
        <name>Zn(2+)</name>
        <dbReference type="ChEBI" id="CHEBI:29105"/>
    </ligand>
</feature>
<dbReference type="InterPro" id="IPR045864">
    <property type="entry name" value="aa-tRNA-synth_II/BPL/LPL"/>
</dbReference>
<dbReference type="InterPro" id="IPR002318">
    <property type="entry name" value="Ala-tRNA-lgiase_IIc"/>
</dbReference>
<dbReference type="NCBIfam" id="TIGR00344">
    <property type="entry name" value="alaS"/>
    <property type="match status" value="1"/>
</dbReference>
<evidence type="ECO:0000256" key="3">
    <source>
        <dbReference type="ARBA" id="ARBA00022598"/>
    </source>
</evidence>
<comment type="domain">
    <text evidence="13">Consists of three domains; the N-terminal catalytic domain, the editing domain and the C-terminal C-Ala domain. The editing domain removes incorrectly charged amino acids, while the C-Ala domain, along with tRNA(Ala), serves as a bridge to cooperatively bring together the editing and aminoacylation centers thus stimulating deacylation of misacylated tRNAs.</text>
</comment>
<dbReference type="InterPro" id="IPR012947">
    <property type="entry name" value="tRNA_SAD"/>
</dbReference>
<dbReference type="Gene3D" id="2.40.30.130">
    <property type="match status" value="1"/>
</dbReference>
<dbReference type="Gene3D" id="3.30.930.10">
    <property type="entry name" value="Bira Bifunctional Protein, Domain 2"/>
    <property type="match status" value="1"/>
</dbReference>
<comment type="function">
    <text evidence="11 13">Catalyzes the attachment of alanine to tRNA(Ala) in a two-step reaction: alanine is first activated by ATP to form Ala-AMP and then transferred to the acceptor end of tRNA(Ala). Also edits incorrectly charged Ser-tRNA(Ala) and Gly-tRNA(Ala) via its editing domain.</text>
</comment>
<dbReference type="GO" id="GO:0008270">
    <property type="term" value="F:zinc ion binding"/>
    <property type="evidence" value="ECO:0007669"/>
    <property type="project" value="UniProtKB-UniRule"/>
</dbReference>
<dbReference type="SUPFAM" id="SSF101353">
    <property type="entry name" value="Putative anticodon-binding domain of alanyl-tRNA synthetase (AlaRS)"/>
    <property type="match status" value="1"/>
</dbReference>
<sequence length="888" mass="95839">MQTADIRRRWLEFFGDRGHTVVPSASLVSDDPTLLFTVAGMVPFIPYMSGLVPAPFPRATSVQKCIRTLDIEEVGKTTRHGTFFQMNGNFSFGDYFKETAIEYAWELLTTSEADGGLGFAEKDLWVTVYEDDDEAIGMWKKTAGLPDHRIQRLGKEDNYWSTGQPGPAGPCSEIYFDRGPAYGAEGGPIADENRYIEIWNLVFMQYLIGNVKSKVDFDILGELPRKNIDTGMGLERVAFIKQNVENLYEIDQVRPVLDRASELSGRRYGADHEDDVRMRVVADHVRSALMLMSDGVTPSNEGRGYVLRRLLRRTVRSMRLLGVDRSTFPELFPASRDAMATAYPEVSADYERISRTAYAEEEAFLRTLSGGTTILDLAVLKTKEQGAPALAGDTAFQLHDTYGFPIDLTVEIAEEAGLAVDRGAFERLMTEQKQRAKADAKSKKLGNADLSAFAAFRAQGETVFTGYTELETESRVLGLIIDSQSVNTAVSGELVEVILAETSLYAESGGQEADSGTIVGDGFVLEVLDVQKPVKGLVSHRSRVTSGQVAVGDAARSVVASDWRKGATQAHSATHIVHAALREILGSTAHQSGSYNKAGYLRLDFTWSQPLSTETKSEIEEISNTAVRADFEVLTREMAVDDAKALGAMALFGEKYGDVVRMVEIGGPWSRELCGGTHVVHTSEIGLINLLGESSIGSTNRRVESLVGADAFREFATERAIVSQLTSSLKAPRDELTNRIADLVANLRTAEKKIAAYETSALSSRVPALVESAERFGGVSVVTANVGELRSSDDLRMLVTSVRERLGSGPAVVALAASVADKPVVIAATNDAARAESLRAGGLVKIASSVLGGGGGGKDDLAQGGGTKVSAIDDALLAIRSAVGDGRA</sequence>
<dbReference type="GO" id="GO:0005829">
    <property type="term" value="C:cytosol"/>
    <property type="evidence" value="ECO:0007669"/>
    <property type="project" value="TreeGrafter"/>
</dbReference>
<dbReference type="Gene3D" id="3.30.980.10">
    <property type="entry name" value="Threonyl-trna Synthetase, Chain A, domain 2"/>
    <property type="match status" value="1"/>
</dbReference>
<dbReference type="FunFam" id="3.10.310.40:FF:000001">
    <property type="entry name" value="Alanine--tRNA ligase"/>
    <property type="match status" value="1"/>
</dbReference>
<dbReference type="GO" id="GO:0000049">
    <property type="term" value="F:tRNA binding"/>
    <property type="evidence" value="ECO:0007669"/>
    <property type="project" value="UniProtKB-KW"/>
</dbReference>
<dbReference type="Pfam" id="PF01411">
    <property type="entry name" value="tRNA-synt_2c"/>
    <property type="match status" value="1"/>
</dbReference>
<dbReference type="PANTHER" id="PTHR11777">
    <property type="entry name" value="ALANYL-TRNA SYNTHETASE"/>
    <property type="match status" value="1"/>
</dbReference>
<gene>
    <name evidence="13" type="primary">alaS</name>
    <name evidence="16" type="ORF">B7R54_09355</name>
</gene>
<evidence type="ECO:0000256" key="12">
    <source>
        <dbReference type="ARBA" id="ARBA00048300"/>
    </source>
</evidence>
<dbReference type="AlphaFoldDB" id="A0A3E0VIG7"/>
<dbReference type="SUPFAM" id="SSF55681">
    <property type="entry name" value="Class II aaRS and biotin synthetases"/>
    <property type="match status" value="1"/>
</dbReference>
<feature type="binding site" evidence="13">
    <location>
        <position position="674"/>
    </location>
    <ligand>
        <name>Zn(2+)</name>
        <dbReference type="ChEBI" id="CHEBI:29105"/>
    </ligand>
</feature>
<dbReference type="GO" id="GO:0002161">
    <property type="term" value="F:aminoacyl-tRNA deacylase activity"/>
    <property type="evidence" value="ECO:0007669"/>
    <property type="project" value="TreeGrafter"/>
</dbReference>
<dbReference type="PRINTS" id="PR00980">
    <property type="entry name" value="TRNASYNTHALA"/>
</dbReference>
<evidence type="ECO:0000256" key="11">
    <source>
        <dbReference type="ARBA" id="ARBA00024779"/>
    </source>
</evidence>
<dbReference type="PROSITE" id="PS50860">
    <property type="entry name" value="AA_TRNA_LIGASE_II_ALA"/>
    <property type="match status" value="1"/>
</dbReference>
<dbReference type="InterPro" id="IPR018163">
    <property type="entry name" value="Thr/Ala-tRNA-synth_IIc_edit"/>
</dbReference>
<dbReference type="InterPro" id="IPR003156">
    <property type="entry name" value="DHHA1_dom"/>
</dbReference>
<evidence type="ECO:0000256" key="10">
    <source>
        <dbReference type="ARBA" id="ARBA00023146"/>
    </source>
</evidence>
<evidence type="ECO:0000313" key="16">
    <source>
        <dbReference type="EMBL" id="RFA09415.1"/>
    </source>
</evidence>
<evidence type="ECO:0000313" key="17">
    <source>
        <dbReference type="Proteomes" id="UP000256486"/>
    </source>
</evidence>
<evidence type="ECO:0000256" key="5">
    <source>
        <dbReference type="ARBA" id="ARBA00022741"/>
    </source>
</evidence>
<comment type="similarity">
    <text evidence="1 13">Belongs to the class-II aminoacyl-tRNA synthetase family.</text>
</comment>
<dbReference type="InterPro" id="IPR018165">
    <property type="entry name" value="Ala-tRNA-synth_IIc_core"/>
</dbReference>
<dbReference type="SUPFAM" id="SSF50447">
    <property type="entry name" value="Translation proteins"/>
    <property type="match status" value="1"/>
</dbReference>
<keyword evidence="3 13" id="KW-0436">Ligase</keyword>
<proteinExistence type="inferred from homology"/>
<feature type="domain" description="Alanyl-transfer RNA synthetases family profile" evidence="15">
    <location>
        <begin position="1"/>
        <end position="717"/>
    </location>
</feature>
<dbReference type="EMBL" id="NBWZ01000001">
    <property type="protein sequence ID" value="RFA09415.1"/>
    <property type="molecule type" value="Genomic_DNA"/>
</dbReference>
<comment type="subcellular location">
    <subcellularLocation>
        <location evidence="13">Cytoplasm</location>
    </subcellularLocation>
</comment>
<organism evidence="16 17">
    <name type="scientific">Subtercola boreus</name>
    <dbReference type="NCBI Taxonomy" id="120213"/>
    <lineage>
        <taxon>Bacteria</taxon>
        <taxon>Bacillati</taxon>
        <taxon>Actinomycetota</taxon>
        <taxon>Actinomycetes</taxon>
        <taxon>Micrococcales</taxon>
        <taxon>Microbacteriaceae</taxon>
        <taxon>Subtercola</taxon>
    </lineage>
</organism>
<keyword evidence="2 13" id="KW-0820">tRNA-binding</keyword>
<comment type="caution">
    <text evidence="16">The sequence shown here is derived from an EMBL/GenBank/DDBJ whole genome shotgun (WGS) entry which is preliminary data.</text>
</comment>
<dbReference type="PANTHER" id="PTHR11777:SF9">
    <property type="entry name" value="ALANINE--TRNA LIGASE, CYTOPLASMIC"/>
    <property type="match status" value="1"/>
</dbReference>
<evidence type="ECO:0000256" key="6">
    <source>
        <dbReference type="ARBA" id="ARBA00022833"/>
    </source>
</evidence>
<dbReference type="FunFam" id="3.30.54.20:FF:000001">
    <property type="entry name" value="Alanine--tRNA ligase"/>
    <property type="match status" value="1"/>
</dbReference>
<dbReference type="InterPro" id="IPR018164">
    <property type="entry name" value="Ala-tRNA-synth_IIc_N"/>
</dbReference>
<dbReference type="GO" id="GO:0004813">
    <property type="term" value="F:alanine-tRNA ligase activity"/>
    <property type="evidence" value="ECO:0007669"/>
    <property type="project" value="UniProtKB-UniRule"/>
</dbReference>
<keyword evidence="10 13" id="KW-0030">Aminoacyl-tRNA synthetase</keyword>
<dbReference type="CDD" id="cd00673">
    <property type="entry name" value="AlaRS_core"/>
    <property type="match status" value="1"/>
</dbReference>
<evidence type="ECO:0000256" key="4">
    <source>
        <dbReference type="ARBA" id="ARBA00022723"/>
    </source>
</evidence>
<dbReference type="FunFam" id="3.30.930.10:FF:000004">
    <property type="entry name" value="Alanine--tRNA ligase"/>
    <property type="match status" value="1"/>
</dbReference>
<dbReference type="SUPFAM" id="SSF55186">
    <property type="entry name" value="ThrRS/AlaRS common domain"/>
    <property type="match status" value="1"/>
</dbReference>
<dbReference type="InterPro" id="IPR018162">
    <property type="entry name" value="Ala-tRNA-ligase_IIc_anticod-bd"/>
</dbReference>
<dbReference type="SMART" id="SM00863">
    <property type="entry name" value="tRNA_SAD"/>
    <property type="match status" value="1"/>
</dbReference>
<dbReference type="Pfam" id="PF02272">
    <property type="entry name" value="DHHA1"/>
    <property type="match status" value="1"/>
</dbReference>
<dbReference type="RefSeq" id="WP_116414801.1">
    <property type="nucleotide sequence ID" value="NZ_NBWZ01000001.1"/>
</dbReference>
<feature type="binding site" evidence="13">
    <location>
        <position position="575"/>
    </location>
    <ligand>
        <name>Zn(2+)</name>
        <dbReference type="ChEBI" id="CHEBI:29105"/>
    </ligand>
</feature>
<dbReference type="GO" id="GO:0005524">
    <property type="term" value="F:ATP binding"/>
    <property type="evidence" value="ECO:0007669"/>
    <property type="project" value="UniProtKB-UniRule"/>
</dbReference>
<keyword evidence="6 13" id="KW-0862">Zinc</keyword>
<keyword evidence="7 13" id="KW-0067">ATP-binding</keyword>
<dbReference type="InterPro" id="IPR009000">
    <property type="entry name" value="Transl_B-barrel_sf"/>
</dbReference>
<dbReference type="InterPro" id="IPR023033">
    <property type="entry name" value="Ala_tRNA_ligase_euk/bac"/>
</dbReference>
<evidence type="ECO:0000256" key="2">
    <source>
        <dbReference type="ARBA" id="ARBA00022555"/>
    </source>
</evidence>